<accession>A0A0R3X723</accession>
<dbReference type="AlphaFoldDB" id="A0A0R3X723"/>
<dbReference type="SUPFAM" id="SSF56672">
    <property type="entry name" value="DNA/RNA polymerases"/>
    <property type="match status" value="1"/>
</dbReference>
<dbReference type="OrthoDB" id="6761011at2759"/>
<dbReference type="Gene3D" id="3.10.10.10">
    <property type="entry name" value="HIV Type 1 Reverse Transcriptase, subunit A, domain 1"/>
    <property type="match status" value="1"/>
</dbReference>
<gene>
    <name evidence="1" type="ORF">TTAC_LOCUS9320</name>
</gene>
<evidence type="ECO:0000313" key="3">
    <source>
        <dbReference type="WBParaSite" id="TTAC_0000933501-mRNA-1"/>
    </source>
</evidence>
<evidence type="ECO:0000313" key="2">
    <source>
        <dbReference type="Proteomes" id="UP000274429"/>
    </source>
</evidence>
<protein>
    <submittedName>
        <fullName evidence="3">USP domain-containing protein</fullName>
    </submittedName>
</protein>
<dbReference type="InterPro" id="IPR043128">
    <property type="entry name" value="Rev_trsase/Diguanyl_cyclase"/>
</dbReference>
<reference evidence="1 2" key="2">
    <citation type="submission" date="2018-11" db="EMBL/GenBank/DDBJ databases">
        <authorList>
            <consortium name="Pathogen Informatics"/>
        </authorList>
    </citation>
    <scope>NUCLEOTIDE SEQUENCE [LARGE SCALE GENOMIC DNA]</scope>
</reference>
<reference evidence="3" key="1">
    <citation type="submission" date="2017-02" db="UniProtKB">
        <authorList>
            <consortium name="WormBaseParasite"/>
        </authorList>
    </citation>
    <scope>IDENTIFICATION</scope>
</reference>
<dbReference type="InterPro" id="IPR043502">
    <property type="entry name" value="DNA/RNA_pol_sf"/>
</dbReference>
<dbReference type="WBParaSite" id="TTAC_0000933501-mRNA-1">
    <property type="protein sequence ID" value="TTAC_0000933501-mRNA-1"/>
    <property type="gene ID" value="TTAC_0000933501"/>
</dbReference>
<keyword evidence="2" id="KW-1185">Reference proteome</keyword>
<dbReference type="EMBL" id="UYWX01020761">
    <property type="protein sequence ID" value="VDM34090.1"/>
    <property type="molecule type" value="Genomic_DNA"/>
</dbReference>
<dbReference type="Proteomes" id="UP000274429">
    <property type="component" value="Unassembled WGS sequence"/>
</dbReference>
<dbReference type="Gene3D" id="3.30.70.270">
    <property type="match status" value="1"/>
</dbReference>
<organism evidence="3">
    <name type="scientific">Hydatigena taeniaeformis</name>
    <name type="common">Feline tapeworm</name>
    <name type="synonym">Taenia taeniaeformis</name>
    <dbReference type="NCBI Taxonomy" id="6205"/>
    <lineage>
        <taxon>Eukaryota</taxon>
        <taxon>Metazoa</taxon>
        <taxon>Spiralia</taxon>
        <taxon>Lophotrochozoa</taxon>
        <taxon>Platyhelminthes</taxon>
        <taxon>Cestoda</taxon>
        <taxon>Eucestoda</taxon>
        <taxon>Cyclophyllidea</taxon>
        <taxon>Taeniidae</taxon>
        <taxon>Hydatigera</taxon>
    </lineage>
</organism>
<sequence length="78" mass="8535">MKGLTTASSVLQIHSDSLKNSGSDRKVCVDCRQLNAEAKKEASVDSPQAVKLFSMLNLKSGCWQVAVVENAKEKYNFT</sequence>
<name>A0A0R3X723_HYDTA</name>
<evidence type="ECO:0000313" key="1">
    <source>
        <dbReference type="EMBL" id="VDM34090.1"/>
    </source>
</evidence>
<proteinExistence type="predicted"/>